<evidence type="ECO:0000256" key="7">
    <source>
        <dbReference type="RuleBase" id="RU362028"/>
    </source>
</evidence>
<gene>
    <name evidence="9" type="ORF">H9838_06685</name>
</gene>
<protein>
    <recommendedName>
        <fullName evidence="7">Pseudouridine synthase</fullName>
        <ecNumber evidence="7">5.4.99.-</ecNumber>
    </recommendedName>
</protein>
<dbReference type="SUPFAM" id="SSF55174">
    <property type="entry name" value="Alpha-L RNA-binding motif"/>
    <property type="match status" value="1"/>
</dbReference>
<dbReference type="InterPro" id="IPR006224">
    <property type="entry name" value="PsdUridine_synth_RluA-like_CS"/>
</dbReference>
<evidence type="ECO:0000256" key="4">
    <source>
        <dbReference type="ARBA" id="ARBA00023235"/>
    </source>
</evidence>
<comment type="catalytic activity">
    <reaction evidence="1 7">
        <text>a uridine in RNA = a pseudouridine in RNA</text>
        <dbReference type="Rhea" id="RHEA:48348"/>
        <dbReference type="Rhea" id="RHEA-COMP:12068"/>
        <dbReference type="Rhea" id="RHEA-COMP:12069"/>
        <dbReference type="ChEBI" id="CHEBI:65314"/>
        <dbReference type="ChEBI" id="CHEBI:65315"/>
    </reaction>
</comment>
<dbReference type="NCBIfam" id="TIGR00005">
    <property type="entry name" value="rluA_subfam"/>
    <property type="match status" value="1"/>
</dbReference>
<dbReference type="AlphaFoldDB" id="A0A9D2C111"/>
<feature type="domain" description="RNA-binding S4" evidence="8">
    <location>
        <begin position="14"/>
        <end position="78"/>
    </location>
</feature>
<dbReference type="InterPro" id="IPR006225">
    <property type="entry name" value="PsdUridine_synth_RluC/D"/>
</dbReference>
<name>A0A9D2C111_9FIRM</name>
<keyword evidence="3 6" id="KW-0694">RNA-binding</keyword>
<evidence type="ECO:0000259" key="8">
    <source>
        <dbReference type="SMART" id="SM00363"/>
    </source>
</evidence>
<proteinExistence type="inferred from homology"/>
<dbReference type="CDD" id="cd00165">
    <property type="entry name" value="S4"/>
    <property type="match status" value="1"/>
</dbReference>
<evidence type="ECO:0000256" key="1">
    <source>
        <dbReference type="ARBA" id="ARBA00000073"/>
    </source>
</evidence>
<dbReference type="InterPro" id="IPR020103">
    <property type="entry name" value="PsdUridine_synth_cat_dom_sf"/>
</dbReference>
<accession>A0A9D2C111</accession>
<dbReference type="FunFam" id="3.30.2350.10:FF:000006">
    <property type="entry name" value="Pseudouridine synthase"/>
    <property type="match status" value="1"/>
</dbReference>
<dbReference type="InterPro" id="IPR036986">
    <property type="entry name" value="S4_RNA-bd_sf"/>
</dbReference>
<comment type="caution">
    <text evidence="9">The sequence shown here is derived from an EMBL/GenBank/DDBJ whole genome shotgun (WGS) entry which is preliminary data.</text>
</comment>
<evidence type="ECO:0000256" key="2">
    <source>
        <dbReference type="ARBA" id="ARBA00010876"/>
    </source>
</evidence>
<dbReference type="PROSITE" id="PS50889">
    <property type="entry name" value="S4"/>
    <property type="match status" value="1"/>
</dbReference>
<reference evidence="9" key="1">
    <citation type="journal article" date="2021" name="PeerJ">
        <title>Extensive microbial diversity within the chicken gut microbiome revealed by metagenomics and culture.</title>
        <authorList>
            <person name="Gilroy R."/>
            <person name="Ravi A."/>
            <person name="Getino M."/>
            <person name="Pursley I."/>
            <person name="Horton D.L."/>
            <person name="Alikhan N.F."/>
            <person name="Baker D."/>
            <person name="Gharbi K."/>
            <person name="Hall N."/>
            <person name="Watson M."/>
            <person name="Adriaenssens E.M."/>
            <person name="Foster-Nyarko E."/>
            <person name="Jarju S."/>
            <person name="Secka A."/>
            <person name="Antonio M."/>
            <person name="Oren A."/>
            <person name="Chaudhuri R.R."/>
            <person name="La Ragione R."/>
            <person name="Hildebrand F."/>
            <person name="Pallen M.J."/>
        </authorList>
    </citation>
    <scope>NUCLEOTIDE SEQUENCE</scope>
    <source>
        <strain evidence="9">1282</strain>
    </source>
</reference>
<dbReference type="InterPro" id="IPR050188">
    <property type="entry name" value="RluA_PseudoU_synthase"/>
</dbReference>
<evidence type="ECO:0000256" key="5">
    <source>
        <dbReference type="PIRSR" id="PIRSR606225-1"/>
    </source>
</evidence>
<dbReference type="CDD" id="cd02869">
    <property type="entry name" value="PseudoU_synth_RluA_like"/>
    <property type="match status" value="1"/>
</dbReference>
<dbReference type="PANTHER" id="PTHR21600">
    <property type="entry name" value="MITOCHONDRIAL RNA PSEUDOURIDINE SYNTHASE"/>
    <property type="match status" value="1"/>
</dbReference>
<evidence type="ECO:0000313" key="9">
    <source>
        <dbReference type="EMBL" id="HIY26844.1"/>
    </source>
</evidence>
<dbReference type="EC" id="5.4.99.-" evidence="7"/>
<comment type="function">
    <text evidence="7">Responsible for synthesis of pseudouridine from uracil.</text>
</comment>
<dbReference type="Gene3D" id="3.10.290.10">
    <property type="entry name" value="RNA-binding S4 domain"/>
    <property type="match status" value="1"/>
</dbReference>
<dbReference type="Pfam" id="PF01479">
    <property type="entry name" value="S4"/>
    <property type="match status" value="1"/>
</dbReference>
<dbReference type="GO" id="GO:0000455">
    <property type="term" value="P:enzyme-directed rRNA pseudouridine synthesis"/>
    <property type="evidence" value="ECO:0007669"/>
    <property type="project" value="TreeGrafter"/>
</dbReference>
<dbReference type="Proteomes" id="UP000823915">
    <property type="component" value="Unassembled WGS sequence"/>
</dbReference>
<comment type="similarity">
    <text evidence="2 7">Belongs to the pseudouridine synthase RluA family.</text>
</comment>
<dbReference type="GO" id="GO:0003723">
    <property type="term" value="F:RNA binding"/>
    <property type="evidence" value="ECO:0007669"/>
    <property type="project" value="UniProtKB-KW"/>
</dbReference>
<keyword evidence="4 7" id="KW-0413">Isomerase</keyword>
<dbReference type="PROSITE" id="PS01129">
    <property type="entry name" value="PSI_RLU"/>
    <property type="match status" value="1"/>
</dbReference>
<feature type="active site" evidence="5">
    <location>
        <position position="138"/>
    </location>
</feature>
<dbReference type="SMART" id="SM00363">
    <property type="entry name" value="S4"/>
    <property type="match status" value="1"/>
</dbReference>
<dbReference type="SUPFAM" id="SSF55120">
    <property type="entry name" value="Pseudouridine synthase"/>
    <property type="match status" value="1"/>
</dbReference>
<dbReference type="InterPro" id="IPR006145">
    <property type="entry name" value="PsdUridine_synth_RsuA/RluA"/>
</dbReference>
<dbReference type="Gene3D" id="3.30.2350.10">
    <property type="entry name" value="Pseudouridine synthase"/>
    <property type="match status" value="1"/>
</dbReference>
<reference evidence="9" key="2">
    <citation type="submission" date="2021-04" db="EMBL/GenBank/DDBJ databases">
        <authorList>
            <person name="Gilroy R."/>
        </authorList>
    </citation>
    <scope>NUCLEOTIDE SEQUENCE</scope>
    <source>
        <strain evidence="9">1282</strain>
    </source>
</reference>
<dbReference type="Pfam" id="PF00849">
    <property type="entry name" value="PseudoU_synth_2"/>
    <property type="match status" value="1"/>
</dbReference>
<evidence type="ECO:0000256" key="6">
    <source>
        <dbReference type="PROSITE-ProRule" id="PRU00182"/>
    </source>
</evidence>
<dbReference type="EMBL" id="DXDU01000108">
    <property type="protein sequence ID" value="HIY26844.1"/>
    <property type="molecule type" value="Genomic_DNA"/>
</dbReference>
<dbReference type="PANTHER" id="PTHR21600:SF44">
    <property type="entry name" value="RIBOSOMAL LARGE SUBUNIT PSEUDOURIDINE SYNTHASE D"/>
    <property type="match status" value="1"/>
</dbReference>
<evidence type="ECO:0000313" key="10">
    <source>
        <dbReference type="Proteomes" id="UP000823915"/>
    </source>
</evidence>
<dbReference type="InterPro" id="IPR002942">
    <property type="entry name" value="S4_RNA-bd"/>
</dbReference>
<organism evidence="9 10">
    <name type="scientific">Candidatus Acutalibacter pullistercoris</name>
    <dbReference type="NCBI Taxonomy" id="2838418"/>
    <lineage>
        <taxon>Bacteria</taxon>
        <taxon>Bacillati</taxon>
        <taxon>Bacillota</taxon>
        <taxon>Clostridia</taxon>
        <taxon>Eubacteriales</taxon>
        <taxon>Acutalibacteraceae</taxon>
        <taxon>Acutalibacter</taxon>
    </lineage>
</organism>
<evidence type="ECO:0000256" key="3">
    <source>
        <dbReference type="ARBA" id="ARBA00022884"/>
    </source>
</evidence>
<dbReference type="GO" id="GO:0120159">
    <property type="term" value="F:rRNA pseudouridine synthase activity"/>
    <property type="evidence" value="ECO:0007669"/>
    <property type="project" value="UniProtKB-ARBA"/>
</dbReference>
<sequence>MSREIRLTVGEEGQRLDKLLSRELPELSRSALQSLIAKGCVTSGGKALSKSAKLPLGQEVTVLLPAPAPLEVEAQNIPLDIVYEDGDLLVVNKPKGIVVHPAPGNPDGTLVNALLYHCGESLSGINGVIRPGIVHRIDKDTSGLLIVAKNDTAHQKLAEQIQAHSFTREYRAIVYGNFKEEAGTVDQPLGRHPTDRKKMAVLPHSPTARRAVTHYFLEENLPGFAYLRLRLETGRTHQIRVHMAYLGHPVAGDPVYGPKKVLSFLQGQCLHAGMIGFVHPRTGEYLEFTAPLPPYFIEFLEKLRREGSR</sequence>